<dbReference type="AlphaFoldDB" id="A0A9W6GNQ9"/>
<gene>
    <name evidence="1" type="ORF">PM10SUCC1_24360</name>
</gene>
<dbReference type="RefSeq" id="WP_281836324.1">
    <property type="nucleotide sequence ID" value="NZ_BSDY01000011.1"/>
</dbReference>
<evidence type="ECO:0000313" key="1">
    <source>
        <dbReference type="EMBL" id="GLI56922.1"/>
    </source>
</evidence>
<dbReference type="EMBL" id="BSDY01000011">
    <property type="protein sequence ID" value="GLI56922.1"/>
    <property type="molecule type" value="Genomic_DNA"/>
</dbReference>
<name>A0A9W6GNQ9_9FUSO</name>
<reference evidence="1" key="1">
    <citation type="submission" date="2022-12" db="EMBL/GenBank/DDBJ databases">
        <title>Reference genome sequencing for broad-spectrum identification of bacterial and archaeal isolates by mass spectrometry.</title>
        <authorList>
            <person name="Sekiguchi Y."/>
            <person name="Tourlousse D.M."/>
        </authorList>
    </citation>
    <scope>NUCLEOTIDE SEQUENCE</scope>
    <source>
        <strain evidence="1">10succ1</strain>
    </source>
</reference>
<accession>A0A9W6GNQ9</accession>
<protein>
    <recommendedName>
        <fullName evidence="3">DUF2334 domain-containing protein</fullName>
    </recommendedName>
</protein>
<sequence length="395" mass="45797">MKIKVCKWKNNAKSPVMFMVDDLANVWVDLSGNGKIDRGEDWGYAKYEENSSITFLEEEILNQFPDVKVNFYVPVGKRIGMVRDSDIYMYSNPINENKSTIEFFRSLNNDSRYELSYHGLTHGEVYNKPEDQKQEWECYSSLNEALETIDAGKAIFREVTGEYPKGGKYCGYTKGKYGDESIDKSNFLWWNRNLNYINVKKYCGDDDNKITNFDIKIFGENNVIDIPSTLGGDIFNTKSSSRIKTVVKRILKFYMEIKGKKEIDFLLKNNLVISIQEHISPARDDGKVQTPNIFDDKESLIKIFKYLKDKNVWYCTGTELAKYVSVRDKIKIVKKNNNSFAFSEIDFNDRKNHEISVKIDLKCDKIMQPNKVIVSSVNNIFNLEIMEGNYKILGD</sequence>
<dbReference type="Proteomes" id="UP001144471">
    <property type="component" value="Unassembled WGS sequence"/>
</dbReference>
<organism evidence="1 2">
    <name type="scientific">Propionigenium maris DSM 9537</name>
    <dbReference type="NCBI Taxonomy" id="1123000"/>
    <lineage>
        <taxon>Bacteria</taxon>
        <taxon>Fusobacteriati</taxon>
        <taxon>Fusobacteriota</taxon>
        <taxon>Fusobacteriia</taxon>
        <taxon>Fusobacteriales</taxon>
        <taxon>Fusobacteriaceae</taxon>
        <taxon>Propionigenium</taxon>
    </lineage>
</organism>
<evidence type="ECO:0008006" key="3">
    <source>
        <dbReference type="Google" id="ProtNLM"/>
    </source>
</evidence>
<keyword evidence="2" id="KW-1185">Reference proteome</keyword>
<evidence type="ECO:0000313" key="2">
    <source>
        <dbReference type="Proteomes" id="UP001144471"/>
    </source>
</evidence>
<proteinExistence type="predicted"/>
<comment type="caution">
    <text evidence="1">The sequence shown here is derived from an EMBL/GenBank/DDBJ whole genome shotgun (WGS) entry which is preliminary data.</text>
</comment>